<dbReference type="EMBL" id="WNWS01000008">
    <property type="protein sequence ID" value="KAE9988382.1"/>
    <property type="molecule type" value="Genomic_DNA"/>
</dbReference>
<protein>
    <recommendedName>
        <fullName evidence="1">F-box domain-containing protein</fullName>
    </recommendedName>
</protein>
<dbReference type="Proteomes" id="UP000447873">
    <property type="component" value="Unassembled WGS sequence"/>
</dbReference>
<evidence type="ECO:0000313" key="3">
    <source>
        <dbReference type="Proteomes" id="UP000447873"/>
    </source>
</evidence>
<sequence>MSNSRSPFVALPLEMIELIFDNISDPLDFCNASSTCKTLHSASSRLMKEHIALAEKYQTLYFSATEDGGTNVWAVLAELLKDWRIRYHIREVVFGEARLLHYDSLIAGDCSTLGNAINDMKQMDGFESLPIDPISLKSGYDDPFNALLVCQLQNLREITYVNDGHEEDFYRLIKEYDDASHPPFLTKLRTVNLEHWDTEGGLSLEWIIIFMRLPSVRTVNGHMIEAAEEDEIETKRKSNVTTLNLTYSCIELGAFDQLMEITQNLEYFSYEHSGAVVGDADCDPYGMVAVLLKHAGHSLKSLKINYGDEDDMFEYLTYCSIRDFKKLKVAELDHLTLVPYQQEIMNDADVDEPLSQGFYIEPEQRQDPGPSELDLANALPPTIQRLKVNRFPGPDGLPSLRHLLGKKEQGCFPDLKNISLDTFSFHSTNAVEWDDLQKDFARVGALDIERDRNVESGTDVESSMDVE</sequence>
<dbReference type="InterPro" id="IPR036047">
    <property type="entry name" value="F-box-like_dom_sf"/>
</dbReference>
<proteinExistence type="predicted"/>
<name>A0A8H3VE84_VENIN</name>
<dbReference type="SUPFAM" id="SSF81383">
    <property type="entry name" value="F-box domain"/>
    <property type="match status" value="1"/>
</dbReference>
<evidence type="ECO:0000259" key="1">
    <source>
        <dbReference type="SMART" id="SM00256"/>
    </source>
</evidence>
<dbReference type="Pfam" id="PF24969">
    <property type="entry name" value="LRR_15"/>
    <property type="match status" value="1"/>
</dbReference>
<evidence type="ECO:0000313" key="2">
    <source>
        <dbReference type="EMBL" id="KAE9988382.1"/>
    </source>
</evidence>
<gene>
    <name evidence="2" type="ORF">EG328_011142</name>
</gene>
<accession>A0A8H3VE84</accession>
<dbReference type="SMART" id="SM00256">
    <property type="entry name" value="FBOX"/>
    <property type="match status" value="1"/>
</dbReference>
<dbReference type="AlphaFoldDB" id="A0A8H3VE84"/>
<comment type="caution">
    <text evidence="2">The sequence shown here is derived from an EMBL/GenBank/DDBJ whole genome shotgun (WGS) entry which is preliminary data.</text>
</comment>
<dbReference type="InterPro" id="IPR056867">
    <property type="entry name" value="LRR_15"/>
</dbReference>
<dbReference type="CDD" id="cd09917">
    <property type="entry name" value="F-box_SF"/>
    <property type="match status" value="1"/>
</dbReference>
<dbReference type="InterPro" id="IPR001810">
    <property type="entry name" value="F-box_dom"/>
</dbReference>
<organism evidence="2 3">
    <name type="scientific">Venturia inaequalis</name>
    <name type="common">Apple scab fungus</name>
    <dbReference type="NCBI Taxonomy" id="5025"/>
    <lineage>
        <taxon>Eukaryota</taxon>
        <taxon>Fungi</taxon>
        <taxon>Dikarya</taxon>
        <taxon>Ascomycota</taxon>
        <taxon>Pezizomycotina</taxon>
        <taxon>Dothideomycetes</taxon>
        <taxon>Pleosporomycetidae</taxon>
        <taxon>Venturiales</taxon>
        <taxon>Venturiaceae</taxon>
        <taxon>Venturia</taxon>
    </lineage>
</organism>
<feature type="domain" description="F-box" evidence="1">
    <location>
        <begin position="11"/>
        <end position="52"/>
    </location>
</feature>
<reference evidence="2 3" key="1">
    <citation type="submission" date="2018-12" db="EMBL/GenBank/DDBJ databases">
        <title>Venturia inaequalis Genome Resource.</title>
        <authorList>
            <person name="Lichtner F.J."/>
        </authorList>
    </citation>
    <scope>NUCLEOTIDE SEQUENCE [LARGE SCALE GENOMIC DNA]</scope>
    <source>
        <strain evidence="2 3">120213</strain>
    </source>
</reference>